<keyword evidence="1" id="KW-0378">Hydrolase</keyword>
<name>U5MV92_CLOSA</name>
<dbReference type="AlphaFoldDB" id="U5MV92"/>
<dbReference type="eggNOG" id="ENOG502ZIYW">
    <property type="taxonomic scope" value="Bacteria"/>
</dbReference>
<gene>
    <name evidence="1" type="ORF">CLSA_c34710</name>
</gene>
<proteinExistence type="predicted"/>
<dbReference type="Pfam" id="PF14196">
    <property type="entry name" value="ATC_hydrolase"/>
    <property type="match status" value="1"/>
</dbReference>
<accession>U5MV92</accession>
<keyword evidence="2" id="KW-1185">Reference proteome</keyword>
<evidence type="ECO:0000313" key="1">
    <source>
        <dbReference type="EMBL" id="AGX44433.1"/>
    </source>
</evidence>
<dbReference type="InterPro" id="IPR026002">
    <property type="entry name" value="ATC_hydrolase-like"/>
</dbReference>
<dbReference type="PATRIC" id="fig|1345695.10.peg.3084"/>
<evidence type="ECO:0000313" key="2">
    <source>
        <dbReference type="Proteomes" id="UP000017118"/>
    </source>
</evidence>
<dbReference type="HOGENOM" id="CLU_102192_1_0_9"/>
<dbReference type="KEGG" id="csb:CLSA_c34710"/>
<organism evidence="1 2">
    <name type="scientific">Clostridium saccharobutylicum DSM 13864</name>
    <dbReference type="NCBI Taxonomy" id="1345695"/>
    <lineage>
        <taxon>Bacteria</taxon>
        <taxon>Bacillati</taxon>
        <taxon>Bacillota</taxon>
        <taxon>Clostridia</taxon>
        <taxon>Eubacteriales</taxon>
        <taxon>Clostridiaceae</taxon>
        <taxon>Clostridium</taxon>
    </lineage>
</organism>
<reference evidence="1 2" key="1">
    <citation type="journal article" date="2013" name="Genome Announc.">
        <title>Complete Genome Sequence of the Solvent Producer Clostridium saccharobutylicum NCP262 (DSM 13864).</title>
        <authorList>
            <person name="Poehlein A."/>
            <person name="Hartwich K."/>
            <person name="Krabben P."/>
            <person name="Ehrenreich A."/>
            <person name="Liebl W."/>
            <person name="Durre P."/>
            <person name="Gottschalk G."/>
            <person name="Daniel R."/>
        </authorList>
    </citation>
    <scope>NUCLEOTIDE SEQUENCE [LARGE SCALE GENOMIC DNA]</scope>
    <source>
        <strain evidence="1">DSM 13864</strain>
    </source>
</reference>
<dbReference type="Proteomes" id="UP000017118">
    <property type="component" value="Chromosome"/>
</dbReference>
<protein>
    <submittedName>
        <fullName evidence="1">L-2-amino-thiazoline-4-carboxylic acid hydrolase</fullName>
    </submittedName>
</protein>
<dbReference type="EMBL" id="CP006721">
    <property type="protein sequence ID" value="AGX44433.1"/>
    <property type="molecule type" value="Genomic_DNA"/>
</dbReference>
<sequence length="222" mass="25990">MVELIILSLIGLIFLIYSVVYSRKKIIYLEGENVKNFLIDEFGQEEGEKIYQKQQEKFNAFMKQISTGKSNGQLETLKNSIIPRIALYRVLQEIPTYKELALQIVEKGFLQDLQRVVLSIQKMEESEHFFEIFRMNFSESLKCDNWESKIIQNDNNSMVFIMKKCLWYDTCIEMNCPEMCQMFCKGDIVCYGSINKITFERTQTLGCGGECCDFKFINNEAK</sequence>
<dbReference type="GO" id="GO:0016787">
    <property type="term" value="F:hydrolase activity"/>
    <property type="evidence" value="ECO:0007669"/>
    <property type="project" value="UniProtKB-KW"/>
</dbReference>